<dbReference type="RefSeq" id="WP_237362944.1">
    <property type="nucleotide sequence ID" value="NZ_CAKLDM010000002.1"/>
</dbReference>
<dbReference type="Gene3D" id="3.20.20.140">
    <property type="entry name" value="Metal-dependent hydrolases"/>
    <property type="match status" value="1"/>
</dbReference>
<dbReference type="InterPro" id="IPR018228">
    <property type="entry name" value="DNase_TatD-rel_CS"/>
</dbReference>
<dbReference type="PIRSF" id="PIRSF005902">
    <property type="entry name" value="DNase_TatD"/>
    <property type="match status" value="1"/>
</dbReference>
<sequence length="263" mass="29581">MQDNSNIQLFDTHCHLDFEQFDGDIASHLEQARCSHVHRLLIPSIGPENWNTLSSISEKHPNVFHALGFHPYFLKSYHPERIAELEKRVDSRTAQCVAIGECGLDAAIDVDSAIQEKFLISQFKIAQNAQLPIILHSRKMQNRLLQLIKAHRIEIGGVIHGFSGSYQQAMAFVDRGFKIGVGGTITYPRANKTRSAVTRLPLQAIVLETDAPDMPINGYQGSSNHPMRLPMVLDALSQLRNESIETIAISIWENSNQIFKIYV</sequence>
<dbReference type="PANTHER" id="PTHR46124">
    <property type="entry name" value="D-AMINOACYL-TRNA DEACYLASE"/>
    <property type="match status" value="1"/>
</dbReference>
<name>A0ABM9A7H6_9VIBR</name>
<keyword evidence="4" id="KW-1185">Reference proteome</keyword>
<organism evidence="3 4">
    <name type="scientific">Vibrio marisflavi CECT 7928</name>
    <dbReference type="NCBI Taxonomy" id="634439"/>
    <lineage>
        <taxon>Bacteria</taxon>
        <taxon>Pseudomonadati</taxon>
        <taxon>Pseudomonadota</taxon>
        <taxon>Gammaproteobacteria</taxon>
        <taxon>Vibrionales</taxon>
        <taxon>Vibrionaceae</taxon>
        <taxon>Vibrio</taxon>
    </lineage>
</organism>
<gene>
    <name evidence="3" type="primary">yjjV</name>
    <name evidence="3" type="ORF">VMF7928_03466</name>
</gene>
<dbReference type="Proteomes" id="UP000838748">
    <property type="component" value="Unassembled WGS sequence"/>
</dbReference>
<dbReference type="PROSITE" id="PS01091">
    <property type="entry name" value="TATD_3"/>
    <property type="match status" value="1"/>
</dbReference>
<dbReference type="InterPro" id="IPR032466">
    <property type="entry name" value="Metal_Hydrolase"/>
</dbReference>
<keyword evidence="2 3" id="KW-0378">Hydrolase</keyword>
<evidence type="ECO:0000256" key="1">
    <source>
        <dbReference type="ARBA" id="ARBA00009275"/>
    </source>
</evidence>
<evidence type="ECO:0000313" key="4">
    <source>
        <dbReference type="Proteomes" id="UP000838748"/>
    </source>
</evidence>
<proteinExistence type="inferred from homology"/>
<accession>A0ABM9A7H6</accession>
<dbReference type="EMBL" id="CAKLDM010000002">
    <property type="protein sequence ID" value="CAH0541242.1"/>
    <property type="molecule type" value="Genomic_DNA"/>
</dbReference>
<dbReference type="CDD" id="cd01310">
    <property type="entry name" value="TatD_DNAse"/>
    <property type="match status" value="1"/>
</dbReference>
<dbReference type="GO" id="GO:0016787">
    <property type="term" value="F:hydrolase activity"/>
    <property type="evidence" value="ECO:0007669"/>
    <property type="project" value="UniProtKB-KW"/>
</dbReference>
<dbReference type="EC" id="3.1.-.-" evidence="3"/>
<dbReference type="SUPFAM" id="SSF51556">
    <property type="entry name" value="Metallo-dependent hydrolases"/>
    <property type="match status" value="1"/>
</dbReference>
<protein>
    <submittedName>
        <fullName evidence="3">Metal-dependent hydrolase YjjV</fullName>
        <ecNumber evidence="3">3.1.-.-</ecNumber>
    </submittedName>
</protein>
<dbReference type="PROSITE" id="PS01137">
    <property type="entry name" value="TATD_1"/>
    <property type="match status" value="1"/>
</dbReference>
<reference evidence="3" key="1">
    <citation type="submission" date="2021-11" db="EMBL/GenBank/DDBJ databases">
        <authorList>
            <person name="Rodrigo-Torres L."/>
            <person name="Arahal R. D."/>
            <person name="Lucena T."/>
        </authorList>
    </citation>
    <scope>NUCLEOTIDE SEQUENCE</scope>
    <source>
        <strain evidence="3">CECT 7928</strain>
    </source>
</reference>
<comment type="caution">
    <text evidence="3">The sequence shown here is derived from an EMBL/GenBank/DDBJ whole genome shotgun (WGS) entry which is preliminary data.</text>
</comment>
<dbReference type="InterPro" id="IPR001130">
    <property type="entry name" value="TatD-like"/>
</dbReference>
<evidence type="ECO:0000313" key="3">
    <source>
        <dbReference type="EMBL" id="CAH0541242.1"/>
    </source>
</evidence>
<evidence type="ECO:0000256" key="2">
    <source>
        <dbReference type="ARBA" id="ARBA00022801"/>
    </source>
</evidence>
<comment type="similarity">
    <text evidence="1">Belongs to the metallo-dependent hydrolases superfamily. TatD-type hydrolase family.</text>
</comment>
<dbReference type="PANTHER" id="PTHR46124:SF3">
    <property type="entry name" value="HYDROLASE"/>
    <property type="match status" value="1"/>
</dbReference>
<dbReference type="Pfam" id="PF01026">
    <property type="entry name" value="TatD_DNase"/>
    <property type="match status" value="1"/>
</dbReference>